<dbReference type="GO" id="GO:0000398">
    <property type="term" value="P:mRNA splicing, via spliceosome"/>
    <property type="evidence" value="ECO:0007669"/>
    <property type="project" value="TreeGrafter"/>
</dbReference>
<dbReference type="GO" id="GO:0005737">
    <property type="term" value="C:cytoplasm"/>
    <property type="evidence" value="ECO:0007669"/>
    <property type="project" value="UniProtKB-SubCell"/>
</dbReference>
<evidence type="ECO:0000256" key="8">
    <source>
        <dbReference type="PROSITE-ProRule" id="PRU00221"/>
    </source>
</evidence>
<keyword evidence="3 8" id="KW-0853">WD repeat</keyword>
<dbReference type="Pfam" id="PF00400">
    <property type="entry name" value="WD40"/>
    <property type="match status" value="3"/>
</dbReference>
<dbReference type="InterPro" id="IPR036322">
    <property type="entry name" value="WD40_repeat_dom_sf"/>
</dbReference>
<keyword evidence="4" id="KW-0677">Repeat</keyword>
<sequence>FQTTPEQLQCRTVCGQGAVRCVRFNADGNYCLTGGADKSLKLWNPAKSLLLRSYLGHGQEVLAVACACDNANLASGGEDKMVAYWDTASGTAVRKYRSHLARVGALAFSPDATLLASGSVDCTVRLWDLRSKAQAPVQLLTDARDSVTAVAVHSWRIYTASLDGRLRCYDARKGRLAEDNLSKPLIGLCATRDGRCILASCSDARLRLIDRDTGDLLASYSGHSVADLSVECDVSAGDSLVLSGSAGGSGELICWDLLSGELRCRLRHPAAEPARAGVRTQASVVQSVSAHPKLCRVLTAMGDAVFLWADPAHAVADETQ</sequence>
<evidence type="ECO:0000256" key="5">
    <source>
        <dbReference type="ARBA" id="ARBA00038145"/>
    </source>
</evidence>
<dbReference type="PRINTS" id="PR00320">
    <property type="entry name" value="GPROTEINBRPT"/>
</dbReference>
<evidence type="ECO:0000256" key="4">
    <source>
        <dbReference type="ARBA" id="ARBA00022737"/>
    </source>
</evidence>
<dbReference type="AlphaFoldDB" id="A0A1I8FWE2"/>
<feature type="repeat" description="WD" evidence="8">
    <location>
        <begin position="19"/>
        <end position="44"/>
    </location>
</feature>
<feature type="repeat" description="WD" evidence="8">
    <location>
        <begin position="54"/>
        <end position="95"/>
    </location>
</feature>
<reference evidence="10" key="1">
    <citation type="submission" date="2016-11" db="UniProtKB">
        <authorList>
            <consortium name="WormBaseParasite"/>
        </authorList>
    </citation>
    <scope>IDENTIFICATION</scope>
</reference>
<evidence type="ECO:0000256" key="2">
    <source>
        <dbReference type="ARBA" id="ARBA00022490"/>
    </source>
</evidence>
<evidence type="ECO:0000256" key="7">
    <source>
        <dbReference type="ARBA" id="ARBA00042222"/>
    </source>
</evidence>
<dbReference type="InterPro" id="IPR051980">
    <property type="entry name" value="WD_repeat_MORG1"/>
</dbReference>
<comment type="subcellular location">
    <subcellularLocation>
        <location evidence="1">Cytoplasm</location>
    </subcellularLocation>
</comment>
<dbReference type="WBParaSite" id="maker-uti_cns_0000223-snap-gene-1.8-mRNA-1">
    <property type="protein sequence ID" value="maker-uti_cns_0000223-snap-gene-1.8-mRNA-1"/>
    <property type="gene ID" value="maker-uti_cns_0000223-snap-gene-1.8"/>
</dbReference>
<evidence type="ECO:0000256" key="1">
    <source>
        <dbReference type="ARBA" id="ARBA00004496"/>
    </source>
</evidence>
<dbReference type="Gene3D" id="2.130.10.10">
    <property type="entry name" value="YVTN repeat-like/Quinoprotein amine dehydrogenase"/>
    <property type="match status" value="1"/>
</dbReference>
<dbReference type="SUPFAM" id="SSF50978">
    <property type="entry name" value="WD40 repeat-like"/>
    <property type="match status" value="1"/>
</dbReference>
<evidence type="ECO:0000256" key="6">
    <source>
        <dbReference type="ARBA" id="ARBA00040453"/>
    </source>
</evidence>
<proteinExistence type="inferred from homology"/>
<dbReference type="InterPro" id="IPR020472">
    <property type="entry name" value="WD40_PAC1"/>
</dbReference>
<evidence type="ECO:0000313" key="9">
    <source>
        <dbReference type="Proteomes" id="UP000095280"/>
    </source>
</evidence>
<dbReference type="InterPro" id="IPR015943">
    <property type="entry name" value="WD40/YVTN_repeat-like_dom_sf"/>
</dbReference>
<dbReference type="InterPro" id="IPR019775">
    <property type="entry name" value="WD40_repeat_CS"/>
</dbReference>
<dbReference type="PANTHER" id="PTHR22842">
    <property type="entry name" value="WD40 REPEAT PROTEIN"/>
    <property type="match status" value="1"/>
</dbReference>
<keyword evidence="9" id="KW-1185">Reference proteome</keyword>
<evidence type="ECO:0000313" key="10">
    <source>
        <dbReference type="WBParaSite" id="maker-uti_cns_0000223-snap-gene-1.8-mRNA-1"/>
    </source>
</evidence>
<dbReference type="GO" id="GO:0071013">
    <property type="term" value="C:catalytic step 2 spliceosome"/>
    <property type="evidence" value="ECO:0007669"/>
    <property type="project" value="TreeGrafter"/>
</dbReference>
<evidence type="ECO:0000256" key="3">
    <source>
        <dbReference type="ARBA" id="ARBA00022574"/>
    </source>
</evidence>
<dbReference type="PROSITE" id="PS00678">
    <property type="entry name" value="WD_REPEATS_1"/>
    <property type="match status" value="1"/>
</dbReference>
<protein>
    <recommendedName>
        <fullName evidence="6">WD repeat domain-containing protein 83</fullName>
    </recommendedName>
    <alternativeName>
        <fullName evidence="7">Mitogen-activated protein kinase organizer 1</fullName>
    </alternativeName>
</protein>
<dbReference type="CDD" id="cd00200">
    <property type="entry name" value="WD40"/>
    <property type="match status" value="1"/>
</dbReference>
<dbReference type="PROSITE" id="PS50294">
    <property type="entry name" value="WD_REPEATS_REGION"/>
    <property type="match status" value="2"/>
</dbReference>
<organism evidence="9 10">
    <name type="scientific">Macrostomum lignano</name>
    <dbReference type="NCBI Taxonomy" id="282301"/>
    <lineage>
        <taxon>Eukaryota</taxon>
        <taxon>Metazoa</taxon>
        <taxon>Spiralia</taxon>
        <taxon>Lophotrochozoa</taxon>
        <taxon>Platyhelminthes</taxon>
        <taxon>Rhabditophora</taxon>
        <taxon>Macrostomorpha</taxon>
        <taxon>Macrostomida</taxon>
        <taxon>Macrostomidae</taxon>
        <taxon>Macrostomum</taxon>
    </lineage>
</organism>
<comment type="similarity">
    <text evidence="5">Belongs to the WD repeat MORG1 family.</text>
</comment>
<feature type="repeat" description="WD" evidence="8">
    <location>
        <begin position="96"/>
        <end position="137"/>
    </location>
</feature>
<keyword evidence="2" id="KW-0963">Cytoplasm</keyword>
<dbReference type="InterPro" id="IPR001680">
    <property type="entry name" value="WD40_rpt"/>
</dbReference>
<accession>A0A1I8FWE2</accession>
<dbReference type="PROSITE" id="PS50082">
    <property type="entry name" value="WD_REPEATS_2"/>
    <property type="match status" value="3"/>
</dbReference>
<dbReference type="SMART" id="SM00320">
    <property type="entry name" value="WD40"/>
    <property type="match status" value="6"/>
</dbReference>
<dbReference type="PANTHER" id="PTHR22842:SF3">
    <property type="entry name" value="WD REPEAT DOMAIN-CONTAINING PROTEIN 83"/>
    <property type="match status" value="1"/>
</dbReference>
<dbReference type="Proteomes" id="UP000095280">
    <property type="component" value="Unplaced"/>
</dbReference>
<name>A0A1I8FWE2_9PLAT</name>